<dbReference type="InterPro" id="IPR050902">
    <property type="entry name" value="ABC_Transporter_SBP"/>
</dbReference>
<evidence type="ECO:0000313" key="4">
    <source>
        <dbReference type="Proteomes" id="UP000050863"/>
    </source>
</evidence>
<dbReference type="Pfam" id="PF01497">
    <property type="entry name" value="Peripla_BP_2"/>
    <property type="match status" value="1"/>
</dbReference>
<protein>
    <submittedName>
        <fullName evidence="3">Hemin ABC transporter substrate-binding protein</fullName>
    </submittedName>
</protein>
<name>A0A0R3KU17_9BRAD</name>
<reference evidence="3 4" key="1">
    <citation type="submission" date="2014-03" db="EMBL/GenBank/DDBJ databases">
        <title>Bradyrhizobium valentinum sp. nov., isolated from effective nodules of Lupinus mariae-josephae, a lupine endemic of basic-lime soils in Eastern Spain.</title>
        <authorList>
            <person name="Duran D."/>
            <person name="Rey L."/>
            <person name="Navarro A."/>
            <person name="Busquets A."/>
            <person name="Imperial J."/>
            <person name="Ruiz-Argueso T."/>
        </authorList>
    </citation>
    <scope>NUCLEOTIDE SEQUENCE [LARGE SCALE GENOMIC DNA]</scope>
    <source>
        <strain evidence="3 4">PAC68</strain>
    </source>
</reference>
<dbReference type="STRING" id="280332.CQ12_23370"/>
<dbReference type="InterPro" id="IPR002491">
    <property type="entry name" value="ABC_transptr_periplasmic_BD"/>
</dbReference>
<dbReference type="SUPFAM" id="SSF53807">
    <property type="entry name" value="Helical backbone' metal receptor"/>
    <property type="match status" value="1"/>
</dbReference>
<keyword evidence="4" id="KW-1185">Reference proteome</keyword>
<dbReference type="RefSeq" id="WP_057839797.1">
    <property type="nucleotide sequence ID" value="NZ_LLXZ01000202.1"/>
</dbReference>
<evidence type="ECO:0000256" key="1">
    <source>
        <dbReference type="SAM" id="SignalP"/>
    </source>
</evidence>
<dbReference type="Proteomes" id="UP000050863">
    <property type="component" value="Unassembled WGS sequence"/>
</dbReference>
<dbReference type="AlphaFoldDB" id="A0A0R3KU17"/>
<proteinExistence type="predicted"/>
<dbReference type="Gene3D" id="3.40.50.1980">
    <property type="entry name" value="Nitrogenase molybdenum iron protein domain"/>
    <property type="match status" value="2"/>
</dbReference>
<comment type="caution">
    <text evidence="3">The sequence shown here is derived from an EMBL/GenBank/DDBJ whole genome shotgun (WGS) entry which is preliminary data.</text>
</comment>
<keyword evidence="1" id="KW-0732">Signal</keyword>
<dbReference type="PROSITE" id="PS50983">
    <property type="entry name" value="FE_B12_PBP"/>
    <property type="match status" value="1"/>
</dbReference>
<evidence type="ECO:0000313" key="3">
    <source>
        <dbReference type="EMBL" id="KRQ96191.1"/>
    </source>
</evidence>
<evidence type="ECO:0000259" key="2">
    <source>
        <dbReference type="PROSITE" id="PS50983"/>
    </source>
</evidence>
<feature type="chain" id="PRO_5006442404" evidence="1">
    <location>
        <begin position="25"/>
        <end position="317"/>
    </location>
</feature>
<dbReference type="CDD" id="cd01149">
    <property type="entry name" value="HutB"/>
    <property type="match status" value="1"/>
</dbReference>
<sequence length="317" mass="32818">MTICRTLALTAAAGCFLLGSVALAAGITVHDARDRDVTIGDVGRIVSIGGAITEILYALGFEDRLAGVDSTSLYPAAALRDKPNVGYMRQLSAEGVLGLNPSLVLAAQGSGPKETMDVLDAAKVPLVLVPETFSEQGLIEKIKLVGHAMGADSRAACLTAAVSGDLAQLRELRAKVTKPVRVMFVMSLLNGRAMAAGKNTAANEIIALAGGVNAIDGYEGYKPINDEAIVAAKPDVVLSIQRGKDSLDAEAVYVHPAFALTPAAANKAFISMEGLYLLGFGPRTAAAARDLSVKLYPALAPQAEKFAPAALTANCRS</sequence>
<feature type="signal peptide" evidence="1">
    <location>
        <begin position="1"/>
        <end position="24"/>
    </location>
</feature>
<dbReference type="EMBL" id="LLXZ01000202">
    <property type="protein sequence ID" value="KRQ96191.1"/>
    <property type="molecule type" value="Genomic_DNA"/>
</dbReference>
<gene>
    <name evidence="3" type="ORF">CQ12_23370</name>
</gene>
<accession>A0A0R3KU17</accession>
<organism evidence="3 4">
    <name type="scientific">Bradyrhizobium jicamae</name>
    <dbReference type="NCBI Taxonomy" id="280332"/>
    <lineage>
        <taxon>Bacteria</taxon>
        <taxon>Pseudomonadati</taxon>
        <taxon>Pseudomonadota</taxon>
        <taxon>Alphaproteobacteria</taxon>
        <taxon>Hyphomicrobiales</taxon>
        <taxon>Nitrobacteraceae</taxon>
        <taxon>Bradyrhizobium</taxon>
    </lineage>
</organism>
<dbReference type="PANTHER" id="PTHR30535:SF4">
    <property type="entry name" value="HEMIN-BINDING PERIPLASMIC PROTEIN HMUT"/>
    <property type="match status" value="1"/>
</dbReference>
<dbReference type="PANTHER" id="PTHR30535">
    <property type="entry name" value="VITAMIN B12-BINDING PROTEIN"/>
    <property type="match status" value="1"/>
</dbReference>
<feature type="domain" description="Fe/B12 periplasmic-binding" evidence="2">
    <location>
        <begin position="44"/>
        <end position="299"/>
    </location>
</feature>
<dbReference type="OrthoDB" id="9797736at2"/>